<evidence type="ECO:0008006" key="3">
    <source>
        <dbReference type="Google" id="ProtNLM"/>
    </source>
</evidence>
<evidence type="ECO:0000313" key="1">
    <source>
        <dbReference type="EMBL" id="EJO88070.1"/>
    </source>
</evidence>
<dbReference type="Proteomes" id="UP000006455">
    <property type="component" value="Unassembled WGS sequence"/>
</dbReference>
<dbReference type="GeneID" id="31528188"/>
<reference evidence="1 2" key="1">
    <citation type="journal article" date="2011" name="J. Bacteriol.">
        <title>Genome sequence of the Mycobacterium colombiense type strain, CECT 3035.</title>
        <authorList>
            <person name="Gonzalez-Perez M."/>
            <person name="Murcia M.I."/>
            <person name="Landsman D."/>
            <person name="Jordan I.K."/>
            <person name="Marino-Ramirez L."/>
        </authorList>
    </citation>
    <scope>NUCLEOTIDE SEQUENCE [LARGE SCALE GENOMIC DNA]</scope>
    <source>
        <strain evidence="1 2">CECT 3035</strain>
    </source>
</reference>
<dbReference type="RefSeq" id="WP_007772759.1">
    <property type="nucleotide sequence ID" value="NZ_AFVW02000004.1"/>
</dbReference>
<comment type="caution">
    <text evidence="1">The sequence shown here is derived from an EMBL/GenBank/DDBJ whole genome shotgun (WGS) entry which is preliminary data.</text>
</comment>
<dbReference type="EMBL" id="AFVW02000004">
    <property type="protein sequence ID" value="EJO88070.1"/>
    <property type="molecule type" value="Genomic_DNA"/>
</dbReference>
<name>J4SFR1_9MYCO</name>
<accession>J4SFR1</accession>
<dbReference type="eggNOG" id="ENOG50328C8">
    <property type="taxonomic scope" value="Bacteria"/>
</dbReference>
<organism evidence="1 2">
    <name type="scientific">Mycobacterium colombiense CECT 3035</name>
    <dbReference type="NCBI Taxonomy" id="1041522"/>
    <lineage>
        <taxon>Bacteria</taxon>
        <taxon>Bacillati</taxon>
        <taxon>Actinomycetota</taxon>
        <taxon>Actinomycetes</taxon>
        <taxon>Mycobacteriales</taxon>
        <taxon>Mycobacteriaceae</taxon>
        <taxon>Mycobacterium</taxon>
        <taxon>Mycobacterium avium complex (MAC)</taxon>
    </lineage>
</organism>
<dbReference type="AlphaFoldDB" id="J4SFR1"/>
<dbReference type="OrthoDB" id="4774992at2"/>
<sequence length="164" mass="17859">MTSDRLVATGVTLRWYTRSVTRRFDSEVEAWEKDPPEDTGIHVKFGAQIVEPDDDEATAPSIRVRLVLYLEQPKVSAELDGGAEFSFGAGEDLAPDQAADFVREQGIPYLLGMQRGVLADMTRSVGLPAVMIPPVLPTGLLDAVDRTLFGADEDEPLAEDEPAT</sequence>
<evidence type="ECO:0000313" key="2">
    <source>
        <dbReference type="Proteomes" id="UP000006455"/>
    </source>
</evidence>
<proteinExistence type="predicted"/>
<protein>
    <recommendedName>
        <fullName evidence="3">Preprotein translocase subunit SecB</fullName>
    </recommendedName>
</protein>
<gene>
    <name evidence="1" type="ORF">MCOL_V214109</name>
</gene>